<evidence type="ECO:0000256" key="1">
    <source>
        <dbReference type="SAM" id="Phobius"/>
    </source>
</evidence>
<keyword evidence="3" id="KW-1185">Reference proteome</keyword>
<organism evidence="2 3">
    <name type="scientific">Xanthomonas hyacinthi</name>
    <dbReference type="NCBI Taxonomy" id="56455"/>
    <lineage>
        <taxon>Bacteria</taxon>
        <taxon>Pseudomonadati</taxon>
        <taxon>Pseudomonadota</taxon>
        <taxon>Gammaproteobacteria</taxon>
        <taxon>Lysobacterales</taxon>
        <taxon>Lysobacteraceae</taxon>
        <taxon>Xanthomonas</taxon>
    </lineage>
</organism>
<keyword evidence="1" id="KW-1133">Transmembrane helix</keyword>
<evidence type="ECO:0000313" key="2">
    <source>
        <dbReference type="EMBL" id="PPU92845.1"/>
    </source>
</evidence>
<keyword evidence="1" id="KW-0812">Transmembrane</keyword>
<keyword evidence="1" id="KW-0472">Membrane</keyword>
<feature type="transmembrane region" description="Helical" evidence="1">
    <location>
        <begin position="20"/>
        <end position="46"/>
    </location>
</feature>
<comment type="caution">
    <text evidence="2">The sequence shown here is derived from an EMBL/GenBank/DDBJ whole genome shotgun (WGS) entry which is preliminary data.</text>
</comment>
<proteinExistence type="predicted"/>
<accession>A0A2S7ENE7</accession>
<sequence length="79" mass="9181">MKTLAAWLYESFPVFQEWFPIPALFLIALYALVALIGLAIAAWLFWKWFNSGLDGIPDPVYPVIQRVVVVHEHRHSRDE</sequence>
<dbReference type="RefSeq" id="WP_046981243.1">
    <property type="nucleotide sequence ID" value="NZ_CP043476.1"/>
</dbReference>
<dbReference type="Proteomes" id="UP000238261">
    <property type="component" value="Unassembled WGS sequence"/>
</dbReference>
<evidence type="ECO:0000313" key="3">
    <source>
        <dbReference type="Proteomes" id="UP000238261"/>
    </source>
</evidence>
<protein>
    <submittedName>
        <fullName evidence="2">Uncharacterized protein</fullName>
    </submittedName>
</protein>
<name>A0A2S7ENE7_9XANT</name>
<dbReference type="AlphaFoldDB" id="A0A2S7ENE7"/>
<dbReference type="EMBL" id="MDEG01000052">
    <property type="protein sequence ID" value="PPU92845.1"/>
    <property type="molecule type" value="Genomic_DNA"/>
</dbReference>
<gene>
    <name evidence="2" type="ORF">XhyaCFBP1156_20955</name>
</gene>
<reference evidence="3" key="1">
    <citation type="submission" date="2016-08" db="EMBL/GenBank/DDBJ databases">
        <authorList>
            <person name="Merda D."/>
            <person name="Briand M."/>
            <person name="Taghouti G."/>
            <person name="Carrere S."/>
            <person name="Gouzy J."/>
            <person name="Portier P."/>
            <person name="Jacques M.-A."/>
            <person name="Fischer-Le Saux M."/>
        </authorList>
    </citation>
    <scope>NUCLEOTIDE SEQUENCE [LARGE SCALE GENOMIC DNA]</scope>
    <source>
        <strain evidence="3">CFBP1156</strain>
    </source>
</reference>